<feature type="domain" description="RNA polymerase sigma factor 70 region 4 type 2" evidence="13">
    <location>
        <begin position="646"/>
        <end position="697"/>
    </location>
</feature>
<dbReference type="PIRSF" id="PIRSF005536">
    <property type="entry name" value="Agal"/>
    <property type="match status" value="1"/>
</dbReference>
<organism evidence="15 16">
    <name type="scientific">Trebonia kvetii</name>
    <dbReference type="NCBI Taxonomy" id="2480626"/>
    <lineage>
        <taxon>Bacteria</taxon>
        <taxon>Bacillati</taxon>
        <taxon>Actinomycetota</taxon>
        <taxon>Actinomycetes</taxon>
        <taxon>Streptosporangiales</taxon>
        <taxon>Treboniaceae</taxon>
        <taxon>Trebonia</taxon>
    </lineage>
</organism>
<feature type="binding site" evidence="11">
    <location>
        <begin position="400"/>
        <end position="401"/>
    </location>
    <ligand>
        <name>substrate</name>
    </ligand>
</feature>
<comment type="caution">
    <text evidence="15">The sequence shown here is derived from an EMBL/GenBank/DDBJ whole genome shotgun (WGS) entry which is preliminary data.</text>
</comment>
<evidence type="ECO:0000256" key="1">
    <source>
        <dbReference type="ARBA" id="ARBA00001255"/>
    </source>
</evidence>
<proteinExistence type="inferred from homology"/>
<evidence type="ECO:0000256" key="5">
    <source>
        <dbReference type="ARBA" id="ARBA00023015"/>
    </source>
</evidence>
<feature type="binding site" evidence="11">
    <location>
        <position position="205"/>
    </location>
    <ligand>
        <name>substrate</name>
    </ligand>
</feature>
<dbReference type="InterPro" id="IPR013324">
    <property type="entry name" value="RNA_pol_sigma_r3/r4-like"/>
</dbReference>
<dbReference type="Proteomes" id="UP000460272">
    <property type="component" value="Unassembled WGS sequence"/>
</dbReference>
<dbReference type="SUPFAM" id="SSF51445">
    <property type="entry name" value="(Trans)glycosidases"/>
    <property type="match status" value="1"/>
</dbReference>
<accession>A0A6P2C6I0</accession>
<dbReference type="SUPFAM" id="SSF88659">
    <property type="entry name" value="Sigma3 and sigma4 domains of RNA polymerase sigma factors"/>
    <property type="match status" value="1"/>
</dbReference>
<feature type="compositionally biased region" description="Basic and acidic residues" evidence="12">
    <location>
        <begin position="153"/>
        <end position="174"/>
    </location>
</feature>
<evidence type="ECO:0000256" key="12">
    <source>
        <dbReference type="SAM" id="MobiDB-lite"/>
    </source>
</evidence>
<evidence type="ECO:0000259" key="14">
    <source>
        <dbReference type="Pfam" id="PF16875"/>
    </source>
</evidence>
<dbReference type="Pfam" id="PF08281">
    <property type="entry name" value="Sigma70_r4_2"/>
    <property type="match status" value="1"/>
</dbReference>
<evidence type="ECO:0000256" key="10">
    <source>
        <dbReference type="PIRSR" id="PIRSR005536-1"/>
    </source>
</evidence>
<keyword evidence="8 9" id="KW-0326">Glycosidase</keyword>
<feature type="domain" description="Glycosyl hydrolase family 36 N-terminal" evidence="14">
    <location>
        <begin position="175"/>
        <end position="291"/>
    </location>
</feature>
<gene>
    <name evidence="15" type="ORF">EAS64_05390</name>
</gene>
<evidence type="ECO:0000313" key="15">
    <source>
        <dbReference type="EMBL" id="TVZ06790.1"/>
    </source>
</evidence>
<feature type="active site" description="Proton donor" evidence="10">
    <location>
        <position position="582"/>
    </location>
</feature>
<dbReference type="GO" id="GO:0016987">
    <property type="term" value="F:sigma factor activity"/>
    <property type="evidence" value="ECO:0007669"/>
    <property type="project" value="UniProtKB-KW"/>
</dbReference>
<evidence type="ECO:0000256" key="7">
    <source>
        <dbReference type="ARBA" id="ARBA00023163"/>
    </source>
</evidence>
<evidence type="ECO:0000256" key="3">
    <source>
        <dbReference type="ARBA" id="ARBA00012755"/>
    </source>
</evidence>
<keyword evidence="7" id="KW-0804">Transcription</keyword>
<feature type="region of interest" description="Disordered" evidence="12">
    <location>
        <begin position="337"/>
        <end position="358"/>
    </location>
</feature>
<feature type="binding site" evidence="11">
    <location>
        <position position="582"/>
    </location>
    <ligand>
        <name>substrate</name>
    </ligand>
</feature>
<dbReference type="EC" id="3.2.1.22" evidence="3 9"/>
<name>A0A6P2C6I0_9ACTN</name>
<protein>
    <recommendedName>
        <fullName evidence="3 9">Alpha-galactosidase</fullName>
        <ecNumber evidence="3 9">3.2.1.22</ecNumber>
    </recommendedName>
</protein>
<evidence type="ECO:0000256" key="8">
    <source>
        <dbReference type="ARBA" id="ARBA00023295"/>
    </source>
</evidence>
<feature type="domain" description="Glycosyl hydrolase family 36 N-terminal" evidence="14">
    <location>
        <begin position="33"/>
        <end position="155"/>
    </location>
</feature>
<keyword evidence="6" id="KW-0731">Sigma factor</keyword>
<dbReference type="OrthoDB" id="9758822at2"/>
<comment type="catalytic activity">
    <reaction evidence="1 9">
        <text>Hydrolysis of terminal, non-reducing alpha-D-galactose residues in alpha-D-galactosides, including galactose oligosaccharides, galactomannans and galactolipids.</text>
        <dbReference type="EC" id="3.2.1.22"/>
    </reaction>
</comment>
<keyword evidence="5" id="KW-0805">Transcription regulation</keyword>
<dbReference type="FunFam" id="3.20.20.70:FF:000118">
    <property type="entry name" value="Alpha-galactosidase"/>
    <property type="match status" value="1"/>
</dbReference>
<evidence type="ECO:0000256" key="11">
    <source>
        <dbReference type="PIRSR" id="PIRSR005536-2"/>
    </source>
</evidence>
<dbReference type="CDD" id="cd14791">
    <property type="entry name" value="GH36"/>
    <property type="match status" value="1"/>
</dbReference>
<comment type="similarity">
    <text evidence="9">Belongs to the glycosyl hydrolase.</text>
</comment>
<feature type="binding site" evidence="11">
    <location>
        <position position="477"/>
    </location>
    <ligand>
        <name>substrate</name>
    </ligand>
</feature>
<dbReference type="Gene3D" id="2.70.98.60">
    <property type="entry name" value="alpha-galactosidase from lactobacil brevis"/>
    <property type="match status" value="1"/>
</dbReference>
<feature type="compositionally biased region" description="Pro residues" evidence="12">
    <location>
        <begin position="341"/>
        <end position="351"/>
    </location>
</feature>
<keyword evidence="4 9" id="KW-0378">Hydrolase</keyword>
<reference evidence="15 16" key="1">
    <citation type="submission" date="2018-11" db="EMBL/GenBank/DDBJ databases">
        <title>Trebonia kvetii gen.nov., sp.nov., a novel acidophilic actinobacterium, and proposal of the new actinobacterial family Treboniaceae fam. nov.</title>
        <authorList>
            <person name="Rapoport D."/>
            <person name="Sagova-Mareckova M."/>
            <person name="Sedlacek I."/>
            <person name="Provaznik J."/>
            <person name="Kralova S."/>
            <person name="Pavlinic D."/>
            <person name="Benes V."/>
            <person name="Kopecky J."/>
        </authorList>
    </citation>
    <scope>NUCLEOTIDE SEQUENCE [LARGE SCALE GENOMIC DNA]</scope>
    <source>
        <strain evidence="15 16">15Tr583</strain>
    </source>
</reference>
<dbReference type="Gene3D" id="3.20.20.70">
    <property type="entry name" value="Aldolase class I"/>
    <property type="match status" value="1"/>
</dbReference>
<dbReference type="PANTHER" id="PTHR43053">
    <property type="entry name" value="GLYCOSIDASE FAMILY 31"/>
    <property type="match status" value="1"/>
</dbReference>
<evidence type="ECO:0000259" key="13">
    <source>
        <dbReference type="Pfam" id="PF08281"/>
    </source>
</evidence>
<dbReference type="Pfam" id="PF16875">
    <property type="entry name" value="Glyco_hydro_36N"/>
    <property type="match status" value="2"/>
</dbReference>
<dbReference type="Gene3D" id="1.10.10.10">
    <property type="entry name" value="Winged helix-like DNA-binding domain superfamily/Winged helix DNA-binding domain"/>
    <property type="match status" value="1"/>
</dbReference>
<feature type="binding site" evidence="11">
    <location>
        <position position="560"/>
    </location>
    <ligand>
        <name>substrate</name>
    </ligand>
</feature>
<keyword evidence="16" id="KW-1185">Reference proteome</keyword>
<evidence type="ECO:0000256" key="6">
    <source>
        <dbReference type="ARBA" id="ARBA00023082"/>
    </source>
</evidence>
<dbReference type="GO" id="GO:0016052">
    <property type="term" value="P:carbohydrate catabolic process"/>
    <property type="evidence" value="ECO:0007669"/>
    <property type="project" value="InterPro"/>
</dbReference>
<feature type="binding site" evidence="11">
    <location>
        <begin position="510"/>
        <end position="514"/>
    </location>
    <ligand>
        <name>substrate</name>
    </ligand>
</feature>
<dbReference type="GO" id="GO:0003677">
    <property type="term" value="F:DNA binding"/>
    <property type="evidence" value="ECO:0007669"/>
    <property type="project" value="InterPro"/>
</dbReference>
<dbReference type="RefSeq" id="WP_145851544.1">
    <property type="nucleotide sequence ID" value="NZ_RPFW01000001.1"/>
</dbReference>
<dbReference type="PRINTS" id="PR00743">
    <property type="entry name" value="GLHYDRLASE36"/>
</dbReference>
<evidence type="ECO:0000313" key="16">
    <source>
        <dbReference type="Proteomes" id="UP000460272"/>
    </source>
</evidence>
<evidence type="ECO:0000256" key="2">
    <source>
        <dbReference type="ARBA" id="ARBA00010641"/>
    </source>
</evidence>
<feature type="active site" description="Nucleophile" evidence="10">
    <location>
        <position position="512"/>
    </location>
</feature>
<dbReference type="InterPro" id="IPR050985">
    <property type="entry name" value="Alpha-glycosidase_related"/>
</dbReference>
<feature type="region of interest" description="Disordered" evidence="12">
    <location>
        <begin position="153"/>
        <end position="177"/>
    </location>
</feature>
<dbReference type="InterPro" id="IPR036388">
    <property type="entry name" value="WH-like_DNA-bd_sf"/>
</dbReference>
<evidence type="ECO:0000256" key="4">
    <source>
        <dbReference type="ARBA" id="ARBA00022801"/>
    </source>
</evidence>
<evidence type="ECO:0000256" key="9">
    <source>
        <dbReference type="PIRNR" id="PIRNR005536"/>
    </source>
</evidence>
<dbReference type="InterPro" id="IPR013785">
    <property type="entry name" value="Aldolase_TIM"/>
</dbReference>
<dbReference type="InterPro" id="IPR038417">
    <property type="entry name" value="Alpga-gal_N_sf"/>
</dbReference>
<dbReference type="AlphaFoldDB" id="A0A6P2C6I0"/>
<dbReference type="CDD" id="cd06171">
    <property type="entry name" value="Sigma70_r4"/>
    <property type="match status" value="1"/>
</dbReference>
<dbReference type="PANTHER" id="PTHR43053:SF3">
    <property type="entry name" value="ALPHA-GALACTOSIDASE C-RELATED"/>
    <property type="match status" value="1"/>
</dbReference>
<dbReference type="InterPro" id="IPR031704">
    <property type="entry name" value="Glyco_hydro_36_N"/>
</dbReference>
<dbReference type="GO" id="GO:0004557">
    <property type="term" value="F:alpha-galactosidase activity"/>
    <property type="evidence" value="ECO:0007669"/>
    <property type="project" value="UniProtKB-UniRule"/>
</dbReference>
<dbReference type="InterPro" id="IPR002252">
    <property type="entry name" value="Glyco_hydro_36"/>
</dbReference>
<dbReference type="InterPro" id="IPR013249">
    <property type="entry name" value="RNA_pol_sigma70_r4_t2"/>
</dbReference>
<sequence>MAGFWYDETAGVWLAEMESTAYAFGLADDGAALRHLHWGGPLPREALPGLLTTATGPMPRHEAQLSLVRERPDEYVPWGGLRFDEPSLKAEFADGTRNVEWRVTGHRITRRGPASTLEVDLADTGYPLRVTLAYRVYDGFDVLERWATLRHSTDNDSADKRGADKHGGAKRDGDSSPVLIRQAHSANWWLPPRGSWRLRYLHGGWSAETQLAQTTLTPGKVVLESRRGITSHQLHPWFTLDPDGAATEEAGELWSGALAWSGSWKLVFETNPGGRTHACGGLNDFDWTYRLDPGDALVLPRFAGLYTTAGFGAASRQWHAWQLACVLGRGDDRPALTAPAWAPPAPAPERPAGPAGPDAPSLRPVLYNSWEATWFDVHEAGQIRLAELAARVGVETFVMDDGWFGERHDDHAGLGDWTVNREKFPRGLAPLIDRVNELGMRFGLWVEPEMVNPDSDLYRAHPDWVYHFAGRTRSQQRNQLVLNLARPDVAEWMFATLDRLLSQNRIEFIKWDMNRSFSEPGWPAQAGDNPERAWTDHVTNLYAVIDALRAAHPGVAFESCASGGGRADLGILRRVEQVWTSDNTDAWDRVKIQEGFTQLYPPQVMMAWVTDSPNFLTRRELPLSFRSDWHESGLMERIDALRQVREFHAALRALPEGERAVLELVSVDGLTVVEAAAALNIRQVTARVRLHRARRALLPAPVRRTVAEGVMS</sequence>
<comment type="similarity">
    <text evidence="2">Belongs to the sigma-70 factor family. ECF subfamily.</text>
</comment>
<dbReference type="GO" id="GO:0006352">
    <property type="term" value="P:DNA-templated transcription initiation"/>
    <property type="evidence" value="ECO:0007669"/>
    <property type="project" value="InterPro"/>
</dbReference>
<dbReference type="InterPro" id="IPR017853">
    <property type="entry name" value="GH"/>
</dbReference>
<dbReference type="Pfam" id="PF02065">
    <property type="entry name" value="Melibiase"/>
    <property type="match status" value="1"/>
</dbReference>
<dbReference type="EMBL" id="RPFW01000001">
    <property type="protein sequence ID" value="TVZ06790.1"/>
    <property type="molecule type" value="Genomic_DNA"/>
</dbReference>